<name>G7YXN3_CLOSI</name>
<protein>
    <submittedName>
        <fullName evidence="3">Histone H1/5</fullName>
    </submittedName>
</protein>
<dbReference type="GO" id="GO:0000786">
    <property type="term" value="C:nucleosome"/>
    <property type="evidence" value="ECO:0007669"/>
    <property type="project" value="InterPro"/>
</dbReference>
<dbReference type="InterPro" id="IPR005818">
    <property type="entry name" value="Histone_H1/H5_H15"/>
</dbReference>
<evidence type="ECO:0000259" key="2">
    <source>
        <dbReference type="SMART" id="SM00526"/>
    </source>
</evidence>
<dbReference type="InterPro" id="IPR036390">
    <property type="entry name" value="WH_DNA-bd_sf"/>
</dbReference>
<dbReference type="Proteomes" id="UP000008909">
    <property type="component" value="Unassembled WGS sequence"/>
</dbReference>
<dbReference type="SMART" id="SM00526">
    <property type="entry name" value="H15"/>
    <property type="match status" value="1"/>
</dbReference>
<dbReference type="GO" id="GO:0003677">
    <property type="term" value="F:DNA binding"/>
    <property type="evidence" value="ECO:0007669"/>
    <property type="project" value="InterPro"/>
</dbReference>
<evidence type="ECO:0000256" key="1">
    <source>
        <dbReference type="SAM" id="MobiDB-lite"/>
    </source>
</evidence>
<dbReference type="Pfam" id="PF00538">
    <property type="entry name" value="Linker_histone"/>
    <property type="match status" value="1"/>
</dbReference>
<keyword evidence="4" id="KW-1185">Reference proteome</keyword>
<dbReference type="EMBL" id="DF144980">
    <property type="protein sequence ID" value="GAA57713.1"/>
    <property type="molecule type" value="Genomic_DNA"/>
</dbReference>
<feature type="region of interest" description="Disordered" evidence="1">
    <location>
        <begin position="395"/>
        <end position="416"/>
    </location>
</feature>
<dbReference type="AlphaFoldDB" id="G7YXN3"/>
<feature type="domain" description="H15" evidence="2">
    <location>
        <begin position="168"/>
        <end position="226"/>
    </location>
</feature>
<sequence length="538" mass="60113">YSHKFHQLFKHTADHTPISMRIYKRYLSTNFNTGFSMWIATRLSQRNFVGIFHCCTNRWKECYNNKKETGFAEDVCSTTSDSATMVSSPLFALVGILSRILLDGFRSRRTINCTPIDCSNRWIVPCQDWVERRANGCFPTSSSNVCGKRLVPGFAVSKKPKSAKPKIPANHPPVIDMVKAPINAVKDRKGTSLPTIKVDVEKLGPQIRRGIVHAVEKGVLVCVGNKGKATSTKVSNQTGTANVLYYKNESSYTQYKITNLNGFRQTAPSQTILGADFLKSTDSMVDLKQGKLMTSYGAVKLEGYPSTAVSRFARKLSLTWCLMIRRNELYSGPAGRILRDSGNVTVLSDIQRLRGLGVTNKTLNTVQRCDDLVPSNQHYIPTLYENQSNFDSCLTGPEKPQTSNRGFNLQPGKDDRVRTSVRDRNTHAGKGRLADALKFFVRGLRLDHNHNGPHVIILGTIPRILTANLAEFIVPAFCDKISDPLGTGGFGKYLIFRVPCLPSRLNRYIARIRRRYSRKKLVASRFSSLSAFSKVISS</sequence>
<dbReference type="GO" id="GO:0006334">
    <property type="term" value="P:nucleosome assembly"/>
    <property type="evidence" value="ECO:0007669"/>
    <property type="project" value="InterPro"/>
</dbReference>
<dbReference type="Gene3D" id="1.10.10.10">
    <property type="entry name" value="Winged helix-like DNA-binding domain superfamily/Winged helix DNA-binding domain"/>
    <property type="match status" value="1"/>
</dbReference>
<gene>
    <name evidence="3" type="ORF">CLF_113113</name>
</gene>
<accession>G7YXN3</accession>
<evidence type="ECO:0000313" key="4">
    <source>
        <dbReference type="Proteomes" id="UP000008909"/>
    </source>
</evidence>
<reference evidence="3" key="1">
    <citation type="journal article" date="2011" name="Genome Biol.">
        <title>The draft genome of the carcinogenic human liver fluke Clonorchis sinensis.</title>
        <authorList>
            <person name="Wang X."/>
            <person name="Chen W."/>
            <person name="Huang Y."/>
            <person name="Sun J."/>
            <person name="Men J."/>
            <person name="Liu H."/>
            <person name="Luo F."/>
            <person name="Guo L."/>
            <person name="Lv X."/>
            <person name="Deng C."/>
            <person name="Zhou C."/>
            <person name="Fan Y."/>
            <person name="Li X."/>
            <person name="Huang L."/>
            <person name="Hu Y."/>
            <person name="Liang C."/>
            <person name="Hu X."/>
            <person name="Xu J."/>
            <person name="Yu X."/>
        </authorList>
    </citation>
    <scope>NUCLEOTIDE SEQUENCE [LARGE SCALE GENOMIC DNA]</scope>
    <source>
        <strain evidence="3">Henan</strain>
    </source>
</reference>
<organism evidence="3 4">
    <name type="scientific">Clonorchis sinensis</name>
    <name type="common">Chinese liver fluke</name>
    <dbReference type="NCBI Taxonomy" id="79923"/>
    <lineage>
        <taxon>Eukaryota</taxon>
        <taxon>Metazoa</taxon>
        <taxon>Spiralia</taxon>
        <taxon>Lophotrochozoa</taxon>
        <taxon>Platyhelminthes</taxon>
        <taxon>Trematoda</taxon>
        <taxon>Digenea</taxon>
        <taxon>Opisthorchiida</taxon>
        <taxon>Opisthorchiata</taxon>
        <taxon>Opisthorchiidae</taxon>
        <taxon>Clonorchis</taxon>
    </lineage>
</organism>
<dbReference type="InterPro" id="IPR036388">
    <property type="entry name" value="WH-like_DNA-bd_sf"/>
</dbReference>
<feature type="non-terminal residue" evidence="3">
    <location>
        <position position="1"/>
    </location>
</feature>
<dbReference type="CDD" id="cd00073">
    <property type="entry name" value="H15"/>
    <property type="match status" value="1"/>
</dbReference>
<proteinExistence type="predicted"/>
<dbReference type="SUPFAM" id="SSF46785">
    <property type="entry name" value="Winged helix' DNA-binding domain"/>
    <property type="match status" value="1"/>
</dbReference>
<reference key="2">
    <citation type="submission" date="2011-10" db="EMBL/GenBank/DDBJ databases">
        <title>The genome and transcriptome sequence of Clonorchis sinensis provide insights into the carcinogenic liver fluke.</title>
        <authorList>
            <person name="Wang X."/>
            <person name="Huang Y."/>
            <person name="Chen W."/>
            <person name="Liu H."/>
            <person name="Guo L."/>
            <person name="Chen Y."/>
            <person name="Luo F."/>
            <person name="Zhou W."/>
            <person name="Sun J."/>
            <person name="Mao Q."/>
            <person name="Liang P."/>
            <person name="Zhou C."/>
            <person name="Tian Y."/>
            <person name="Men J."/>
            <person name="Lv X."/>
            <person name="Huang L."/>
            <person name="Zhou J."/>
            <person name="Hu Y."/>
            <person name="Li R."/>
            <person name="Zhang F."/>
            <person name="Lei H."/>
            <person name="Li X."/>
            <person name="Hu X."/>
            <person name="Liang C."/>
            <person name="Xu J."/>
            <person name="Wu Z."/>
            <person name="Yu X."/>
        </authorList>
    </citation>
    <scope>NUCLEOTIDE SEQUENCE</scope>
    <source>
        <strain>Henan</strain>
    </source>
</reference>
<evidence type="ECO:0000313" key="3">
    <source>
        <dbReference type="EMBL" id="GAA57713.1"/>
    </source>
</evidence>